<dbReference type="EMBL" id="JBHUMK010000004">
    <property type="protein sequence ID" value="MFD2607878.1"/>
    <property type="molecule type" value="Genomic_DNA"/>
</dbReference>
<keyword evidence="4" id="KW-1185">Reference proteome</keyword>
<feature type="transmembrane region" description="Helical" evidence="2">
    <location>
        <begin position="34"/>
        <end position="54"/>
    </location>
</feature>
<organism evidence="3 4">
    <name type="scientific">Deinococcus taklimakanensis</name>
    <dbReference type="NCBI Taxonomy" id="536443"/>
    <lineage>
        <taxon>Bacteria</taxon>
        <taxon>Thermotogati</taxon>
        <taxon>Deinococcota</taxon>
        <taxon>Deinococci</taxon>
        <taxon>Deinococcales</taxon>
        <taxon>Deinococcaceae</taxon>
        <taxon>Deinococcus</taxon>
    </lineage>
</organism>
<feature type="compositionally biased region" description="Low complexity" evidence="1">
    <location>
        <begin position="1"/>
        <end position="22"/>
    </location>
</feature>
<dbReference type="Proteomes" id="UP001597475">
    <property type="component" value="Unassembled WGS sequence"/>
</dbReference>
<reference evidence="4" key="1">
    <citation type="journal article" date="2019" name="Int. J. Syst. Evol. Microbiol.">
        <title>The Global Catalogue of Microorganisms (GCM) 10K type strain sequencing project: providing services to taxonomists for standard genome sequencing and annotation.</title>
        <authorList>
            <consortium name="The Broad Institute Genomics Platform"/>
            <consortium name="The Broad Institute Genome Sequencing Center for Infectious Disease"/>
            <person name="Wu L."/>
            <person name="Ma J."/>
        </authorList>
    </citation>
    <scope>NUCLEOTIDE SEQUENCE [LARGE SCALE GENOMIC DNA]</scope>
    <source>
        <strain evidence="4">KCTC 33842</strain>
    </source>
</reference>
<comment type="caution">
    <text evidence="3">The sequence shown here is derived from an EMBL/GenBank/DDBJ whole genome shotgun (WGS) entry which is preliminary data.</text>
</comment>
<proteinExistence type="predicted"/>
<accession>A0ABW5NZ83</accession>
<feature type="region of interest" description="Disordered" evidence="1">
    <location>
        <begin position="1"/>
        <end position="23"/>
    </location>
</feature>
<gene>
    <name evidence="3" type="ORF">ACFSR9_00280</name>
</gene>
<keyword evidence="2" id="KW-1133">Transmembrane helix</keyword>
<evidence type="ECO:0000256" key="1">
    <source>
        <dbReference type="SAM" id="MobiDB-lite"/>
    </source>
</evidence>
<keyword evidence="2" id="KW-0812">Transmembrane</keyword>
<dbReference type="RefSeq" id="WP_386841925.1">
    <property type="nucleotide sequence ID" value="NZ_JBHUMK010000004.1"/>
</dbReference>
<keyword evidence="2" id="KW-0472">Membrane</keyword>
<evidence type="ECO:0000313" key="3">
    <source>
        <dbReference type="EMBL" id="MFD2607878.1"/>
    </source>
</evidence>
<protein>
    <submittedName>
        <fullName evidence="3">Uncharacterized protein</fullName>
    </submittedName>
</protein>
<name>A0ABW5NZ83_9DEIO</name>
<evidence type="ECO:0000256" key="2">
    <source>
        <dbReference type="SAM" id="Phobius"/>
    </source>
</evidence>
<sequence length="57" mass="5916">MTLLTTTARHAAQRAEASAEPLPEVEELAVPDPASLPAVIGGVLALMMLGGFLARFL</sequence>
<evidence type="ECO:0000313" key="4">
    <source>
        <dbReference type="Proteomes" id="UP001597475"/>
    </source>
</evidence>